<proteinExistence type="predicted"/>
<evidence type="ECO:0000313" key="2">
    <source>
        <dbReference type="Proteomes" id="UP001253637"/>
    </source>
</evidence>
<sequence>MKSRQFSHTHRHNVKKKGGIIACATKTAAHRNMSTRAHSTDAIRSHAGPVSLPAELWWSIVGDVASTSTRDRLATLLTCRFFHAIVTERGDRAWVEYARRRGLAVTPARGETVESALRGRAEFGRCNVDSVLDVETCPLADVFASTPVVRVCRSASSRDAHDLVAFVSHLWPAATRSAHRRVALHGGVPDDRTLPAWHLPRARASDRDLLAIVDGDGSCDAALIYTGRHLGIVYFVEPGGSLPPSLAANVAATIIDGLGRNAEEMSRALCAVVGADLAPRDAEMVDLLAQRCCNKRALVLVYGRRYGDGIIVVSLCAAFYGALHPDDHVLVRAVHL</sequence>
<dbReference type="Proteomes" id="UP001253637">
    <property type="component" value="Segment"/>
</dbReference>
<name>A0A811BSK2_9VIRU</name>
<evidence type="ECO:0000313" key="1">
    <source>
        <dbReference type="EMBL" id="BCU03842.1"/>
    </source>
</evidence>
<reference evidence="1" key="1">
    <citation type="submission" date="2021-04" db="EMBL/GenBank/DDBJ databases">
        <title>Draft Genome Sequence of Pandoravirus japonicus, Isolated from the Sabaishi River of Niigata, Japan.</title>
        <authorList>
            <person name="Hosokawa N."/>
            <person name="Takahashi H."/>
            <person name="Aoki K."/>
            <person name="Takemura M."/>
        </authorList>
    </citation>
    <scope>NUCLEOTIDE SEQUENCE</scope>
</reference>
<protein>
    <submittedName>
        <fullName evidence="1">Uncharacterized protein</fullName>
    </submittedName>
</protein>
<accession>A0A811BSK2</accession>
<dbReference type="EMBL" id="LC625835">
    <property type="protein sequence ID" value="BCU03842.1"/>
    <property type="molecule type" value="Genomic_DNA"/>
</dbReference>
<organism evidence="1 2">
    <name type="scientific">Pandoravirus japonicus</name>
    <dbReference type="NCBI Taxonomy" id="2823154"/>
    <lineage>
        <taxon>Viruses</taxon>
        <taxon>Pandoravirus</taxon>
    </lineage>
</organism>